<organism evidence="8 9">
    <name type="scientific">Smittium mucronatum</name>
    <dbReference type="NCBI Taxonomy" id="133383"/>
    <lineage>
        <taxon>Eukaryota</taxon>
        <taxon>Fungi</taxon>
        <taxon>Fungi incertae sedis</taxon>
        <taxon>Zoopagomycota</taxon>
        <taxon>Kickxellomycotina</taxon>
        <taxon>Harpellomycetes</taxon>
        <taxon>Harpellales</taxon>
        <taxon>Legeriomycetaceae</taxon>
        <taxon>Smittium</taxon>
    </lineage>
</organism>
<evidence type="ECO:0000313" key="8">
    <source>
        <dbReference type="EMBL" id="OLY83579.1"/>
    </source>
</evidence>
<dbReference type="Proteomes" id="UP000187455">
    <property type="component" value="Unassembled WGS sequence"/>
</dbReference>
<dbReference type="GO" id="GO:0035336">
    <property type="term" value="P:long-chain fatty-acyl-CoA metabolic process"/>
    <property type="evidence" value="ECO:0007669"/>
    <property type="project" value="TreeGrafter"/>
</dbReference>
<dbReference type="Pfam" id="PF00501">
    <property type="entry name" value="AMP-binding"/>
    <property type="match status" value="1"/>
</dbReference>
<comment type="similarity">
    <text evidence="1">Belongs to the ATP-dependent AMP-binding enzyme family.</text>
</comment>
<sequence>MSQANHIPTLEELKDLKQWVYDFSPSASPDEGPVKRSVICTNSLITETRDGLNTIFQIIESSVKKNSSKNLFGHREVLNKIVETKKIKKNVPNQKEPAIVEKEWVYYELSEYKWRSYQESFDYSLALGSGLASLGLSKNDRLMIYSHTCPEWMLLFIASMSQSFQVATSYDTLKLEGLQHGISQTKSRCLLLPVDRLSIALQIGDSKLCPDLDSIIYFGSSKPKEELISSLKSSYKNVLSLDELYEIGNNAAISPNPPNSEDVAVIMYTSGSTGEPKGVVITHRNISSICGGLESVLEIYTNGNDTILCYLPLAHVLELMVEVLAIHMGLSLGYGSPKTLTSDSVRNCKGDMQELKPSIMVGVPQVWNSVRAGILSELKKLSYLTQSIFYGCAYGIAPTLKRFGISTYLLDSFIFKKVKAVTGGNLRFAITGGAPLPTQAQELLSTVLCPIIQGYGMTETGGLVAVQLPNNYTDGTVGGLVPSVEVKLVDVEGTQYNASNKSGEVFVRGPSIFKGYLDNPEKTKEVLSSDGWFRTGDIGTFLENGELKLIDRIKNIVKLANGEYIAIEKLESLYKLSLFVANIVVSADSTQNQPFAIISLNIPYLTRFASQNKIDCDDLTELTKNKFIIDSIKSDLESVAASNGLSKQERISKFHIDPEQWTSENGFLTAANKIKRPVINDHYKTVIQGFHQ</sequence>
<evidence type="ECO:0000256" key="3">
    <source>
        <dbReference type="ARBA" id="ARBA00022741"/>
    </source>
</evidence>
<dbReference type="Gene3D" id="3.40.50.12780">
    <property type="entry name" value="N-terminal domain of ligase-like"/>
    <property type="match status" value="1"/>
</dbReference>
<comment type="caution">
    <text evidence="8">The sequence shown here is derived from an EMBL/GenBank/DDBJ whole genome shotgun (WGS) entry which is preliminary data.</text>
</comment>
<dbReference type="OrthoDB" id="1700726at2759"/>
<protein>
    <submittedName>
        <fullName evidence="8">Long-chain-fatty-acid-CoA ligase 1</fullName>
    </submittedName>
</protein>
<evidence type="ECO:0000256" key="4">
    <source>
        <dbReference type="ARBA" id="ARBA00022840"/>
    </source>
</evidence>
<dbReference type="InterPro" id="IPR020845">
    <property type="entry name" value="AMP-binding_CS"/>
</dbReference>
<dbReference type="PANTHER" id="PTHR43272">
    <property type="entry name" value="LONG-CHAIN-FATTY-ACID--COA LIGASE"/>
    <property type="match status" value="1"/>
</dbReference>
<name>A0A1R0H332_9FUNG</name>
<dbReference type="GO" id="GO:0005524">
    <property type="term" value="F:ATP binding"/>
    <property type="evidence" value="ECO:0007669"/>
    <property type="project" value="UniProtKB-KW"/>
</dbReference>
<keyword evidence="3" id="KW-0547">Nucleotide-binding</keyword>
<comment type="catalytic activity">
    <reaction evidence="5">
        <text>a long-chain fatty acid + ATP + CoA = a long-chain fatty acyl-CoA + AMP + diphosphate</text>
        <dbReference type="Rhea" id="RHEA:15421"/>
        <dbReference type="ChEBI" id="CHEBI:30616"/>
        <dbReference type="ChEBI" id="CHEBI:33019"/>
        <dbReference type="ChEBI" id="CHEBI:57287"/>
        <dbReference type="ChEBI" id="CHEBI:57560"/>
        <dbReference type="ChEBI" id="CHEBI:83139"/>
        <dbReference type="ChEBI" id="CHEBI:456215"/>
        <dbReference type="EC" id="6.2.1.3"/>
    </reaction>
</comment>
<gene>
    <name evidence="8" type="ORF">AYI68_g2277</name>
    <name evidence="7" type="ORF">AYI68_g7233</name>
</gene>
<reference evidence="8 9" key="1">
    <citation type="journal article" date="2016" name="Mol. Biol. Evol.">
        <title>Genome-Wide Survey of Gut Fungi (Harpellales) Reveals the First Horizontally Transferred Ubiquitin Gene from a Mosquito Host.</title>
        <authorList>
            <person name="Wang Y."/>
            <person name="White M.M."/>
            <person name="Kvist S."/>
            <person name="Moncalvo J.M."/>
        </authorList>
    </citation>
    <scope>NUCLEOTIDE SEQUENCE [LARGE SCALE GENOMIC DNA]</scope>
    <source>
        <strain evidence="8 9">ALG-7-W6</strain>
    </source>
</reference>
<evidence type="ECO:0000256" key="5">
    <source>
        <dbReference type="ARBA" id="ARBA00036813"/>
    </source>
</evidence>
<proteinExistence type="inferred from homology"/>
<dbReference type="GO" id="GO:0005783">
    <property type="term" value="C:endoplasmic reticulum"/>
    <property type="evidence" value="ECO:0007669"/>
    <property type="project" value="TreeGrafter"/>
</dbReference>
<dbReference type="STRING" id="133383.A0A1R0H332"/>
<evidence type="ECO:0000313" key="7">
    <source>
        <dbReference type="EMBL" id="OLY78711.1"/>
    </source>
</evidence>
<reference evidence="8" key="2">
    <citation type="submission" date="2017-01" db="EMBL/GenBank/DDBJ databases">
        <authorList>
            <person name="Mah S.A."/>
            <person name="Swanson W.J."/>
            <person name="Moy G.W."/>
            <person name="Vacquier V.D."/>
        </authorList>
    </citation>
    <scope>NUCLEOTIDE SEQUENCE</scope>
    <source>
        <strain evidence="8">ALG-7-W6</strain>
    </source>
</reference>
<dbReference type="InterPro" id="IPR042099">
    <property type="entry name" value="ANL_N_sf"/>
</dbReference>
<accession>A0A1R0H332</accession>
<dbReference type="EMBL" id="LSSL01005667">
    <property type="protein sequence ID" value="OLY78711.1"/>
    <property type="molecule type" value="Genomic_DNA"/>
</dbReference>
<dbReference type="GO" id="GO:0005811">
    <property type="term" value="C:lipid droplet"/>
    <property type="evidence" value="ECO:0007669"/>
    <property type="project" value="TreeGrafter"/>
</dbReference>
<dbReference type="GO" id="GO:0005886">
    <property type="term" value="C:plasma membrane"/>
    <property type="evidence" value="ECO:0007669"/>
    <property type="project" value="TreeGrafter"/>
</dbReference>
<dbReference type="EMBL" id="LSSL01000836">
    <property type="protein sequence ID" value="OLY83579.1"/>
    <property type="molecule type" value="Genomic_DNA"/>
</dbReference>
<dbReference type="SUPFAM" id="SSF56801">
    <property type="entry name" value="Acetyl-CoA synthetase-like"/>
    <property type="match status" value="1"/>
</dbReference>
<dbReference type="GO" id="GO:0004467">
    <property type="term" value="F:long-chain fatty acid-CoA ligase activity"/>
    <property type="evidence" value="ECO:0007669"/>
    <property type="project" value="UniProtKB-EC"/>
</dbReference>
<keyword evidence="2 8" id="KW-0436">Ligase</keyword>
<keyword evidence="4" id="KW-0067">ATP-binding</keyword>
<dbReference type="PROSITE" id="PS00455">
    <property type="entry name" value="AMP_BINDING"/>
    <property type="match status" value="1"/>
</dbReference>
<dbReference type="AlphaFoldDB" id="A0A1R0H332"/>
<evidence type="ECO:0000259" key="6">
    <source>
        <dbReference type="Pfam" id="PF00501"/>
    </source>
</evidence>
<evidence type="ECO:0000256" key="2">
    <source>
        <dbReference type="ARBA" id="ARBA00022598"/>
    </source>
</evidence>
<dbReference type="InterPro" id="IPR000873">
    <property type="entry name" value="AMP-dep_synth/lig_dom"/>
</dbReference>
<dbReference type="PANTHER" id="PTHR43272:SF83">
    <property type="entry name" value="ACYL-COA SYNTHETASE LONG-CHAIN, ISOFORM J"/>
    <property type="match status" value="1"/>
</dbReference>
<keyword evidence="9" id="KW-1185">Reference proteome</keyword>
<feature type="domain" description="AMP-dependent synthetase/ligase" evidence="6">
    <location>
        <begin position="105"/>
        <end position="517"/>
    </location>
</feature>
<evidence type="ECO:0000256" key="1">
    <source>
        <dbReference type="ARBA" id="ARBA00006432"/>
    </source>
</evidence>
<evidence type="ECO:0000313" key="9">
    <source>
        <dbReference type="Proteomes" id="UP000187455"/>
    </source>
</evidence>